<dbReference type="Proteomes" id="UP000044377">
    <property type="component" value="Unassembled WGS sequence"/>
</dbReference>
<reference evidence="2" key="1">
    <citation type="submission" date="2015-01" db="EMBL/GenBank/DDBJ databases">
        <authorList>
            <person name="Paterson Steve"/>
        </authorList>
    </citation>
    <scope>NUCLEOTIDE SEQUENCE [LARGE SCALE GENOMIC DNA]</scope>
    <source>
        <strain evidence="2">OBR1</strain>
    </source>
</reference>
<dbReference type="AlphaFoldDB" id="A0A0G4JW75"/>
<keyword evidence="2" id="KW-1185">Reference proteome</keyword>
<evidence type="ECO:0000313" key="1">
    <source>
        <dbReference type="EMBL" id="CPR17404.1"/>
    </source>
</evidence>
<gene>
    <name evidence="1" type="ORF">BN1221_02620</name>
</gene>
<evidence type="ECO:0000313" key="2">
    <source>
        <dbReference type="Proteomes" id="UP000044377"/>
    </source>
</evidence>
<protein>
    <submittedName>
        <fullName evidence="1">Uncharacterized protein</fullName>
    </submittedName>
</protein>
<dbReference type="STRING" id="1109412.BN1221_02620"/>
<accession>A0A0G4JW75</accession>
<sequence length="62" mass="7140">MRLALTGQRKRCAKTLPAFLSDAALAFAASVRLTRRSCSPQHNFLRPEGQNGEIFWFYYRGY</sequence>
<dbReference type="EMBL" id="CGIG01000001">
    <property type="protein sequence ID" value="CPR17404.1"/>
    <property type="molecule type" value="Genomic_DNA"/>
</dbReference>
<name>A0A0G4JW75_9GAMM</name>
<proteinExistence type="predicted"/>
<organism evidence="1 2">
    <name type="scientific">Brenneria goodwinii</name>
    <dbReference type="NCBI Taxonomy" id="1109412"/>
    <lineage>
        <taxon>Bacteria</taxon>
        <taxon>Pseudomonadati</taxon>
        <taxon>Pseudomonadota</taxon>
        <taxon>Gammaproteobacteria</taxon>
        <taxon>Enterobacterales</taxon>
        <taxon>Pectobacteriaceae</taxon>
        <taxon>Brenneria</taxon>
    </lineage>
</organism>